<dbReference type="InParanoid" id="A0A3N4LGM9"/>
<accession>A0A3N4LGM9</accession>
<keyword evidence="1" id="KW-1133">Transmembrane helix</keyword>
<evidence type="ECO:0000256" key="1">
    <source>
        <dbReference type="SAM" id="Phobius"/>
    </source>
</evidence>
<reference evidence="2 3" key="1">
    <citation type="journal article" date="2018" name="Nat. Ecol. Evol.">
        <title>Pezizomycetes genomes reveal the molecular basis of ectomycorrhizal truffle lifestyle.</title>
        <authorList>
            <person name="Murat C."/>
            <person name="Payen T."/>
            <person name="Noel B."/>
            <person name="Kuo A."/>
            <person name="Morin E."/>
            <person name="Chen J."/>
            <person name="Kohler A."/>
            <person name="Krizsan K."/>
            <person name="Balestrini R."/>
            <person name="Da Silva C."/>
            <person name="Montanini B."/>
            <person name="Hainaut M."/>
            <person name="Levati E."/>
            <person name="Barry K.W."/>
            <person name="Belfiori B."/>
            <person name="Cichocki N."/>
            <person name="Clum A."/>
            <person name="Dockter R.B."/>
            <person name="Fauchery L."/>
            <person name="Guy J."/>
            <person name="Iotti M."/>
            <person name="Le Tacon F."/>
            <person name="Lindquist E.A."/>
            <person name="Lipzen A."/>
            <person name="Malagnac F."/>
            <person name="Mello A."/>
            <person name="Molinier V."/>
            <person name="Miyauchi S."/>
            <person name="Poulain J."/>
            <person name="Riccioni C."/>
            <person name="Rubini A."/>
            <person name="Sitrit Y."/>
            <person name="Splivallo R."/>
            <person name="Traeger S."/>
            <person name="Wang M."/>
            <person name="Zifcakova L."/>
            <person name="Wipf D."/>
            <person name="Zambonelli A."/>
            <person name="Paolocci F."/>
            <person name="Nowrousian M."/>
            <person name="Ottonello S."/>
            <person name="Baldrian P."/>
            <person name="Spatafora J.W."/>
            <person name="Henrissat B."/>
            <person name="Nagy L.G."/>
            <person name="Aury J.M."/>
            <person name="Wincker P."/>
            <person name="Grigoriev I.V."/>
            <person name="Bonfante P."/>
            <person name="Martin F.M."/>
        </authorList>
    </citation>
    <scope>NUCLEOTIDE SEQUENCE [LARGE SCALE GENOMIC DNA]</scope>
    <source>
        <strain evidence="2 3">ATCC MYA-4762</strain>
    </source>
</reference>
<keyword evidence="3" id="KW-1185">Reference proteome</keyword>
<evidence type="ECO:0000313" key="2">
    <source>
        <dbReference type="EMBL" id="RPB22027.1"/>
    </source>
</evidence>
<keyword evidence="1" id="KW-0472">Membrane</keyword>
<dbReference type="AlphaFoldDB" id="A0A3N4LGM9"/>
<evidence type="ECO:0000313" key="3">
    <source>
        <dbReference type="Proteomes" id="UP000267821"/>
    </source>
</evidence>
<name>A0A3N4LGM9_9PEZI</name>
<sequence>MWAGYREDVKTLSEWYEWYGVPVIVMFRYMLALLLRPDDVLGRYCTRHSSCYGISWNCSSCWTKHRSLKQMQENCVGITQAAPSLRGSQPTSSQPVNYRVVKRSLTGAGLHALFASLFGTRRQISYWTSPPVAPPVIFTHPST</sequence>
<dbReference type="Proteomes" id="UP000267821">
    <property type="component" value="Unassembled WGS sequence"/>
</dbReference>
<proteinExistence type="predicted"/>
<organism evidence="2 3">
    <name type="scientific">Terfezia boudieri ATCC MYA-4762</name>
    <dbReference type="NCBI Taxonomy" id="1051890"/>
    <lineage>
        <taxon>Eukaryota</taxon>
        <taxon>Fungi</taxon>
        <taxon>Dikarya</taxon>
        <taxon>Ascomycota</taxon>
        <taxon>Pezizomycotina</taxon>
        <taxon>Pezizomycetes</taxon>
        <taxon>Pezizales</taxon>
        <taxon>Pezizaceae</taxon>
        <taxon>Terfezia</taxon>
    </lineage>
</organism>
<feature type="transmembrane region" description="Helical" evidence="1">
    <location>
        <begin position="15"/>
        <end position="35"/>
    </location>
</feature>
<keyword evidence="1" id="KW-0812">Transmembrane</keyword>
<gene>
    <name evidence="2" type="ORF">L211DRAFT_359010</name>
</gene>
<protein>
    <submittedName>
        <fullName evidence="2">Uncharacterized protein</fullName>
    </submittedName>
</protein>
<dbReference type="EMBL" id="ML121555">
    <property type="protein sequence ID" value="RPB22027.1"/>
    <property type="molecule type" value="Genomic_DNA"/>
</dbReference>